<accession>A0ABQ6K697</accession>
<organism evidence="2 3">
    <name type="scientific">Pseudolysinimonas kribbensis</name>
    <dbReference type="NCBI Taxonomy" id="433641"/>
    <lineage>
        <taxon>Bacteria</taxon>
        <taxon>Bacillati</taxon>
        <taxon>Actinomycetota</taxon>
        <taxon>Actinomycetes</taxon>
        <taxon>Micrococcales</taxon>
        <taxon>Microbacteriaceae</taxon>
        <taxon>Pseudolysinimonas</taxon>
    </lineage>
</organism>
<evidence type="ECO:0000313" key="3">
    <source>
        <dbReference type="Proteomes" id="UP001157034"/>
    </source>
</evidence>
<dbReference type="EMBL" id="BSVB01000001">
    <property type="protein sequence ID" value="GMA95135.1"/>
    <property type="molecule type" value="Genomic_DNA"/>
</dbReference>
<evidence type="ECO:0000313" key="2">
    <source>
        <dbReference type="EMBL" id="GMA95135.1"/>
    </source>
</evidence>
<gene>
    <name evidence="2" type="ORF">GCM10025881_19590</name>
</gene>
<evidence type="ECO:0000256" key="1">
    <source>
        <dbReference type="SAM" id="MobiDB-lite"/>
    </source>
</evidence>
<dbReference type="Proteomes" id="UP001157034">
    <property type="component" value="Unassembled WGS sequence"/>
</dbReference>
<feature type="region of interest" description="Disordered" evidence="1">
    <location>
        <begin position="1"/>
        <end position="40"/>
    </location>
</feature>
<sequence>MIGGDLLERAAAQPVDARVADVRDDDLAADEHDPARRGAHAGELAVLEDRLGEQEFAAISADCNANSASCGEEYVWSASATRWATIAEATSPPAWPPMPSATRKRWEPA</sequence>
<comment type="caution">
    <text evidence="2">The sequence shown here is derived from an EMBL/GenBank/DDBJ whole genome shotgun (WGS) entry which is preliminary data.</text>
</comment>
<keyword evidence="3" id="KW-1185">Reference proteome</keyword>
<name>A0ABQ6K697_9MICO</name>
<reference evidence="3" key="1">
    <citation type="journal article" date="2019" name="Int. J. Syst. Evol. Microbiol.">
        <title>The Global Catalogue of Microorganisms (GCM) 10K type strain sequencing project: providing services to taxonomists for standard genome sequencing and annotation.</title>
        <authorList>
            <consortium name="The Broad Institute Genomics Platform"/>
            <consortium name="The Broad Institute Genome Sequencing Center for Infectious Disease"/>
            <person name="Wu L."/>
            <person name="Ma J."/>
        </authorList>
    </citation>
    <scope>NUCLEOTIDE SEQUENCE [LARGE SCALE GENOMIC DNA]</scope>
    <source>
        <strain evidence="3">NBRC 108894</strain>
    </source>
</reference>
<proteinExistence type="predicted"/>
<protein>
    <submittedName>
        <fullName evidence="2">Uncharacterized protein</fullName>
    </submittedName>
</protein>
<feature type="compositionally biased region" description="Basic and acidic residues" evidence="1">
    <location>
        <begin position="18"/>
        <end position="36"/>
    </location>
</feature>